<keyword evidence="1" id="KW-0472">Membrane</keyword>
<feature type="transmembrane region" description="Helical" evidence="1">
    <location>
        <begin position="254"/>
        <end position="271"/>
    </location>
</feature>
<feature type="transmembrane region" description="Helical" evidence="1">
    <location>
        <begin position="33"/>
        <end position="52"/>
    </location>
</feature>
<dbReference type="InterPro" id="IPR001633">
    <property type="entry name" value="EAL_dom"/>
</dbReference>
<dbReference type="Pfam" id="PF00990">
    <property type="entry name" value="GGDEF"/>
    <property type="match status" value="1"/>
</dbReference>
<dbReference type="SUPFAM" id="SSF55073">
    <property type="entry name" value="Nucleotide cyclase"/>
    <property type="match status" value="1"/>
</dbReference>
<evidence type="ECO:0000313" key="4">
    <source>
        <dbReference type="EMBL" id="QTE30172.1"/>
    </source>
</evidence>
<sequence length="744" mass="80193">MRWLGTATWVVVALGCGSTIFLSGPPSGGPIRTALLVTLASFFLVLVARLLLGAVRFPERRASFWFLAAGVAMWAVAAATVSARQTQTAVAFPSPAEALYCVSYLGLVAFLLLDVPRRPLPSVAVWLEAAVVCGAAACLTTFVVLTPLAETFSRGGMPLLLALLYPLIDLILATVVLAQLMLRHRDWSLRALALIVGFVMLAVADSSFMTGLSAGAYTSSIFLDTLWGTSFAVIVAAACFPPRPAQVRPIMRQNGSLLPAAAALAVVVLVMHPDGGLGWYVMGPAVITLICTLARLILALREAQGAAEALRLSLTDELTGLPNRRALMAAADEHVKDHSLIGLLLLDLDGFKDVNDSLGHATGDDVLIALAQRLRSACDPGVLVVRLGGDEFALLVHSGDEVELLELAQTVRTVLQRPLRVDNIDLSLDASVGIAVRAVDDLSATELLRRADIAMYEAKESRAGSLLFDASQDGFARQRLRRGEELRLAIACEQIVVWYQPQVDARTRHVLAVEALVRWQHPTKGLLSPIDFLSDARKFGLMPALTDAVMRAVLVDLRRWTDEGFTFRAAMNCAPPELVGGTFLATLFAALEAAELPDDILLVEVTEDSFLADQERARDALYDLRAHHVQTSIDDYGTGFSSLAYLRDLPMSELKIDRSFVSTIVQDERSRMIVSTTTQMAHALGMRVVAEGVEDAATAAALLPLGIDLFQGYHIARPMPAAAVGPWVLSWTTDPARVGMPRLP</sequence>
<dbReference type="PANTHER" id="PTHR33121">
    <property type="entry name" value="CYCLIC DI-GMP PHOSPHODIESTERASE PDEF"/>
    <property type="match status" value="1"/>
</dbReference>
<evidence type="ECO:0000313" key="5">
    <source>
        <dbReference type="Proteomes" id="UP000663937"/>
    </source>
</evidence>
<dbReference type="SMART" id="SM00267">
    <property type="entry name" value="GGDEF"/>
    <property type="match status" value="1"/>
</dbReference>
<dbReference type="PANTHER" id="PTHR33121:SF70">
    <property type="entry name" value="SIGNALING PROTEIN YKOW"/>
    <property type="match status" value="1"/>
</dbReference>
<feature type="transmembrane region" description="Helical" evidence="1">
    <location>
        <begin position="189"/>
        <end position="209"/>
    </location>
</feature>
<organism evidence="4 5">
    <name type="scientific">Pengzhenrongella sicca</name>
    <dbReference type="NCBI Taxonomy" id="2819238"/>
    <lineage>
        <taxon>Bacteria</taxon>
        <taxon>Bacillati</taxon>
        <taxon>Actinomycetota</taxon>
        <taxon>Actinomycetes</taxon>
        <taxon>Micrococcales</taxon>
        <taxon>Pengzhenrongella</taxon>
    </lineage>
</organism>
<feature type="transmembrane region" description="Helical" evidence="1">
    <location>
        <begin position="221"/>
        <end position="242"/>
    </location>
</feature>
<feature type="domain" description="GGDEF" evidence="3">
    <location>
        <begin position="339"/>
        <end position="470"/>
    </location>
</feature>
<proteinExistence type="predicted"/>
<feature type="transmembrane region" description="Helical" evidence="1">
    <location>
        <begin position="125"/>
        <end position="145"/>
    </location>
</feature>
<keyword evidence="1" id="KW-1133">Transmembrane helix</keyword>
<dbReference type="Proteomes" id="UP000663937">
    <property type="component" value="Chromosome"/>
</dbReference>
<dbReference type="RefSeq" id="WP_227424490.1">
    <property type="nucleotide sequence ID" value="NZ_CP071868.1"/>
</dbReference>
<dbReference type="KEGG" id="psic:J4E96_03920"/>
<dbReference type="AlphaFoldDB" id="A0A8A4ZDX5"/>
<gene>
    <name evidence="4" type="ORF">J4E96_03920</name>
</gene>
<evidence type="ECO:0000259" key="2">
    <source>
        <dbReference type="PROSITE" id="PS50883"/>
    </source>
</evidence>
<feature type="transmembrane region" description="Helical" evidence="1">
    <location>
        <begin position="64"/>
        <end position="83"/>
    </location>
</feature>
<dbReference type="InterPro" id="IPR043128">
    <property type="entry name" value="Rev_trsase/Diguanyl_cyclase"/>
</dbReference>
<reference evidence="4" key="1">
    <citation type="submission" date="2021-03" db="EMBL/GenBank/DDBJ databases">
        <title>Pengzhenrongella sicca gen. nov., sp. nov., a new member of suborder Micrococcineae isolated from High-Arctic tundra soil.</title>
        <authorList>
            <person name="Peng F."/>
        </authorList>
    </citation>
    <scope>NUCLEOTIDE SEQUENCE</scope>
    <source>
        <strain evidence="4">LRZ-2</strain>
    </source>
</reference>
<accession>A0A8A4ZDX5</accession>
<feature type="domain" description="EAL" evidence="2">
    <location>
        <begin position="479"/>
        <end position="732"/>
    </location>
</feature>
<dbReference type="CDD" id="cd01949">
    <property type="entry name" value="GGDEF"/>
    <property type="match status" value="1"/>
</dbReference>
<dbReference type="NCBIfam" id="TIGR00254">
    <property type="entry name" value="GGDEF"/>
    <property type="match status" value="1"/>
</dbReference>
<feature type="transmembrane region" description="Helical" evidence="1">
    <location>
        <begin position="157"/>
        <end position="182"/>
    </location>
</feature>
<dbReference type="EMBL" id="CP071868">
    <property type="protein sequence ID" value="QTE30172.1"/>
    <property type="molecule type" value="Genomic_DNA"/>
</dbReference>
<evidence type="ECO:0000256" key="1">
    <source>
        <dbReference type="SAM" id="Phobius"/>
    </source>
</evidence>
<keyword evidence="1" id="KW-0812">Transmembrane</keyword>
<dbReference type="SMART" id="SM00052">
    <property type="entry name" value="EAL"/>
    <property type="match status" value="1"/>
</dbReference>
<dbReference type="PROSITE" id="PS50883">
    <property type="entry name" value="EAL"/>
    <property type="match status" value="1"/>
</dbReference>
<dbReference type="Pfam" id="PF00563">
    <property type="entry name" value="EAL"/>
    <property type="match status" value="1"/>
</dbReference>
<dbReference type="SUPFAM" id="SSF141868">
    <property type="entry name" value="EAL domain-like"/>
    <property type="match status" value="1"/>
</dbReference>
<evidence type="ECO:0000259" key="3">
    <source>
        <dbReference type="PROSITE" id="PS50887"/>
    </source>
</evidence>
<dbReference type="InterPro" id="IPR000160">
    <property type="entry name" value="GGDEF_dom"/>
</dbReference>
<dbReference type="Gene3D" id="3.30.70.270">
    <property type="match status" value="1"/>
</dbReference>
<dbReference type="GO" id="GO:0071111">
    <property type="term" value="F:cyclic-guanylate-specific phosphodiesterase activity"/>
    <property type="evidence" value="ECO:0007669"/>
    <property type="project" value="InterPro"/>
</dbReference>
<dbReference type="InterPro" id="IPR050706">
    <property type="entry name" value="Cyclic-di-GMP_PDE-like"/>
</dbReference>
<dbReference type="InterPro" id="IPR029787">
    <property type="entry name" value="Nucleotide_cyclase"/>
</dbReference>
<protein>
    <submittedName>
        <fullName evidence="4">Bifunctional diguanylate cyclase/phosphodiesterase</fullName>
    </submittedName>
</protein>
<dbReference type="PROSITE" id="PS51257">
    <property type="entry name" value="PROKAR_LIPOPROTEIN"/>
    <property type="match status" value="1"/>
</dbReference>
<feature type="transmembrane region" description="Helical" evidence="1">
    <location>
        <begin position="95"/>
        <end position="113"/>
    </location>
</feature>
<dbReference type="PROSITE" id="PS50887">
    <property type="entry name" value="GGDEF"/>
    <property type="match status" value="1"/>
</dbReference>
<feature type="transmembrane region" description="Helical" evidence="1">
    <location>
        <begin position="277"/>
        <end position="298"/>
    </location>
</feature>
<name>A0A8A4ZDX5_9MICO</name>
<dbReference type="InterPro" id="IPR035919">
    <property type="entry name" value="EAL_sf"/>
</dbReference>
<keyword evidence="5" id="KW-1185">Reference proteome</keyword>
<dbReference type="CDD" id="cd01948">
    <property type="entry name" value="EAL"/>
    <property type="match status" value="1"/>
</dbReference>
<dbReference type="Gene3D" id="3.20.20.450">
    <property type="entry name" value="EAL domain"/>
    <property type="match status" value="1"/>
</dbReference>